<proteinExistence type="predicted"/>
<dbReference type="GO" id="GO:0032259">
    <property type="term" value="P:methylation"/>
    <property type="evidence" value="ECO:0007669"/>
    <property type="project" value="UniProtKB-KW"/>
</dbReference>
<sequence>MTRLLMSETPSIKNDILKIVSGNPISPKDLIRRLSALYPGQKTAIQSAIRALVRDGRIAYGHRHGRSTLETSLASPVRLSSHVVVKPPALSFEAGPGDVVANLAPGSSFGAGDHPTTRLAVMGLDHVMGHGAAKARAPRESMLDVGTGSGILAIVAAGFGFKKALGIDMDPVARFEARENARLNGYENKIAIRDDDMEELDGAFFLIAANLRFPTIKRLSGAFFRALKEGGFIVFSGIYEHESPAVPGMWDPDAMRLLWQKSEAGWSALAFQKTKTAPEEH</sequence>
<dbReference type="PANTHER" id="PTHR43648:SF1">
    <property type="entry name" value="ELECTRON TRANSFER FLAVOPROTEIN BETA SUBUNIT LYSINE METHYLTRANSFERASE"/>
    <property type="match status" value="1"/>
</dbReference>
<protein>
    <recommendedName>
        <fullName evidence="4">Ribosomal protein L11 methyltransferase</fullName>
    </recommendedName>
</protein>
<organism evidence="3">
    <name type="scientific">uncultured Desulfobacteraceae bacterium</name>
    <dbReference type="NCBI Taxonomy" id="218296"/>
    <lineage>
        <taxon>Bacteria</taxon>
        <taxon>Pseudomonadati</taxon>
        <taxon>Thermodesulfobacteriota</taxon>
        <taxon>Desulfobacteria</taxon>
        <taxon>Desulfobacterales</taxon>
        <taxon>Desulfobacteraceae</taxon>
        <taxon>environmental samples</taxon>
    </lineage>
</organism>
<dbReference type="GO" id="GO:0008276">
    <property type="term" value="F:protein methyltransferase activity"/>
    <property type="evidence" value="ECO:0007669"/>
    <property type="project" value="TreeGrafter"/>
</dbReference>
<keyword evidence="2" id="KW-0808">Transferase</keyword>
<keyword evidence="1" id="KW-0489">Methyltransferase</keyword>
<dbReference type="PANTHER" id="PTHR43648">
    <property type="entry name" value="ELECTRON TRANSFER FLAVOPROTEIN BETA SUBUNIT LYSINE METHYLTRANSFERASE"/>
    <property type="match status" value="1"/>
</dbReference>
<dbReference type="SUPFAM" id="SSF53335">
    <property type="entry name" value="S-adenosyl-L-methionine-dependent methyltransferases"/>
    <property type="match status" value="1"/>
</dbReference>
<dbReference type="EMBL" id="CAACVI010000023">
    <property type="protein sequence ID" value="VEN74129.1"/>
    <property type="molecule type" value="Genomic_DNA"/>
</dbReference>
<dbReference type="InterPro" id="IPR050078">
    <property type="entry name" value="Ribosomal_L11_MeTrfase_PrmA"/>
</dbReference>
<dbReference type="Gene3D" id="3.40.50.150">
    <property type="entry name" value="Vaccinia Virus protein VP39"/>
    <property type="match status" value="1"/>
</dbReference>
<name>A0A484HFT5_9BACT</name>
<dbReference type="CDD" id="cd02440">
    <property type="entry name" value="AdoMet_MTases"/>
    <property type="match status" value="1"/>
</dbReference>
<evidence type="ECO:0008006" key="4">
    <source>
        <dbReference type="Google" id="ProtNLM"/>
    </source>
</evidence>
<dbReference type="AlphaFoldDB" id="A0A484HFT5"/>
<reference evidence="3" key="1">
    <citation type="submission" date="2019-01" db="EMBL/GenBank/DDBJ databases">
        <authorList>
            <consortium name="Genoscope - CEA"/>
            <person name="William W."/>
        </authorList>
    </citation>
    <scope>NUCLEOTIDE SEQUENCE</scope>
    <source>
        <strain evidence="3">CR-1</strain>
    </source>
</reference>
<evidence type="ECO:0000256" key="1">
    <source>
        <dbReference type="ARBA" id="ARBA00022603"/>
    </source>
</evidence>
<dbReference type="Pfam" id="PF06325">
    <property type="entry name" value="PrmA"/>
    <property type="match status" value="1"/>
</dbReference>
<evidence type="ECO:0000313" key="3">
    <source>
        <dbReference type="EMBL" id="VEN74129.1"/>
    </source>
</evidence>
<evidence type="ECO:0000256" key="2">
    <source>
        <dbReference type="ARBA" id="ARBA00022679"/>
    </source>
</evidence>
<dbReference type="InterPro" id="IPR029063">
    <property type="entry name" value="SAM-dependent_MTases_sf"/>
</dbReference>
<accession>A0A484HFT5</accession>
<gene>
    <name evidence="3" type="ORF">EPICR_30060</name>
</gene>